<dbReference type="InterPro" id="IPR029787">
    <property type="entry name" value="Nucleotide_cyclase"/>
</dbReference>
<evidence type="ECO:0000256" key="1">
    <source>
        <dbReference type="SAM" id="Phobius"/>
    </source>
</evidence>
<feature type="domain" description="PAC" evidence="3">
    <location>
        <begin position="405"/>
        <end position="456"/>
    </location>
</feature>
<feature type="transmembrane region" description="Helical" evidence="1">
    <location>
        <begin position="163"/>
        <end position="188"/>
    </location>
</feature>
<dbReference type="PANTHER" id="PTHR44757:SF2">
    <property type="entry name" value="BIOFILM ARCHITECTURE MAINTENANCE PROTEIN MBAA"/>
    <property type="match status" value="1"/>
</dbReference>
<keyword evidence="1" id="KW-0472">Membrane</keyword>
<dbReference type="InterPro" id="IPR025152">
    <property type="entry name" value="DUF4084"/>
</dbReference>
<evidence type="ECO:0000259" key="2">
    <source>
        <dbReference type="PROSITE" id="PS50112"/>
    </source>
</evidence>
<proteinExistence type="predicted"/>
<protein>
    <recommendedName>
        <fullName evidence="7">Diguanylate cyclase</fullName>
    </recommendedName>
</protein>
<evidence type="ECO:0000259" key="3">
    <source>
        <dbReference type="PROSITE" id="PS50113"/>
    </source>
</evidence>
<feature type="transmembrane region" description="Helical" evidence="1">
    <location>
        <begin position="225"/>
        <end position="247"/>
    </location>
</feature>
<accession>A0A0V8GBZ4</accession>
<dbReference type="InterPro" id="IPR013767">
    <property type="entry name" value="PAS_fold"/>
</dbReference>
<feature type="domain" description="PAS" evidence="2">
    <location>
        <begin position="333"/>
        <end position="403"/>
    </location>
</feature>
<dbReference type="CDD" id="cd01949">
    <property type="entry name" value="GGDEF"/>
    <property type="match status" value="1"/>
</dbReference>
<dbReference type="InterPro" id="IPR052155">
    <property type="entry name" value="Biofilm_reg_signaling"/>
</dbReference>
<feature type="domain" description="GGDEF" evidence="4">
    <location>
        <begin position="489"/>
        <end position="622"/>
    </location>
</feature>
<dbReference type="CDD" id="cd00130">
    <property type="entry name" value="PAS"/>
    <property type="match status" value="1"/>
</dbReference>
<dbReference type="Pfam" id="PF00990">
    <property type="entry name" value="GGDEF"/>
    <property type="match status" value="1"/>
</dbReference>
<sequence>MFKQPKSFILIILLYALGYYGWIVTFSDSQFLEALGGNIFSIAGLLIALLYLRIAIKWADSNDRKFWLLIAFGTFCYLIAELIWLFTENIFHKNVAFPGWPDVFYILQVIFLLYALIYKILKDAAIQQRISFLFDVMIILVVASTFSWHFLIKPILDTSAATMNALIVSLIYPLGDLGMLVAASFLFFNLTSKDKSLSMYLIIAAVTIQAIADSVYLYLIAQDTYISGSLIDPLFIIAMIVLAFAGLQHQPNTIITTSTTHPEKLNIFQMLTPYGGVLILFVFMGFHSRSFDIVTVGSGLSILLVITRQVLIIVENHKLVRRYYDQAQTLELSEERYKSLFEYHPDPVYSTDLKGQFDSANTACSDLLGVSKTDLMGQNSLRYVKDTHRMTVAEELKEVFKGMPRSYETVVENAFGSSMYMNITNVPIIVQNEIVGIFGIGKDVTEIKRNEQRIQYLAYHDALTGLFNRLAFEERLLKLIKSDSFHPPSNVSLFFMDLNQFKAVNDTLGHDVGDQLLKAVARRLQSFDSDFDMMARQGGDEFTLLLKNVKSYEQLHRMANQLLSTLQAPYEIANHMISCPPSIGISCYPTDALSMLEMLQHADIAMYRAKDIPSGSYVLYDELQHMPS</sequence>
<feature type="transmembrane region" description="Helical" evidence="1">
    <location>
        <begin position="66"/>
        <end position="87"/>
    </location>
</feature>
<dbReference type="InterPro" id="IPR043128">
    <property type="entry name" value="Rev_trsase/Diguanyl_cyclase"/>
</dbReference>
<dbReference type="PROSITE" id="PS50887">
    <property type="entry name" value="GGDEF"/>
    <property type="match status" value="1"/>
</dbReference>
<dbReference type="GO" id="GO:0006355">
    <property type="term" value="P:regulation of DNA-templated transcription"/>
    <property type="evidence" value="ECO:0007669"/>
    <property type="project" value="InterPro"/>
</dbReference>
<dbReference type="Gene3D" id="3.30.450.20">
    <property type="entry name" value="PAS domain"/>
    <property type="match status" value="1"/>
</dbReference>
<dbReference type="Gene3D" id="3.30.70.270">
    <property type="match status" value="1"/>
</dbReference>
<dbReference type="SMART" id="SM00091">
    <property type="entry name" value="PAS"/>
    <property type="match status" value="1"/>
</dbReference>
<dbReference type="SMART" id="SM00267">
    <property type="entry name" value="GGDEF"/>
    <property type="match status" value="1"/>
</dbReference>
<dbReference type="InterPro" id="IPR000700">
    <property type="entry name" value="PAS-assoc_C"/>
</dbReference>
<feature type="transmembrane region" description="Helical" evidence="1">
    <location>
        <begin position="267"/>
        <end position="287"/>
    </location>
</feature>
<dbReference type="NCBIfam" id="TIGR00254">
    <property type="entry name" value="GGDEF"/>
    <property type="match status" value="1"/>
</dbReference>
<dbReference type="InterPro" id="IPR035965">
    <property type="entry name" value="PAS-like_dom_sf"/>
</dbReference>
<evidence type="ECO:0000313" key="6">
    <source>
        <dbReference type="Proteomes" id="UP000053797"/>
    </source>
</evidence>
<organism evidence="5 6">
    <name type="scientific">Exiguobacterium indicum</name>
    <dbReference type="NCBI Taxonomy" id="296995"/>
    <lineage>
        <taxon>Bacteria</taxon>
        <taxon>Bacillati</taxon>
        <taxon>Bacillota</taxon>
        <taxon>Bacilli</taxon>
        <taxon>Bacillales</taxon>
        <taxon>Bacillales Family XII. Incertae Sedis</taxon>
        <taxon>Exiguobacterium</taxon>
    </lineage>
</organism>
<feature type="transmembrane region" description="Helical" evidence="1">
    <location>
        <begin position="7"/>
        <end position="23"/>
    </location>
</feature>
<dbReference type="AlphaFoldDB" id="A0A0V8GBZ4"/>
<dbReference type="InterPro" id="IPR000014">
    <property type="entry name" value="PAS"/>
</dbReference>
<feature type="transmembrane region" description="Helical" evidence="1">
    <location>
        <begin position="99"/>
        <end position="118"/>
    </location>
</feature>
<dbReference type="Pfam" id="PF13321">
    <property type="entry name" value="DUF4084"/>
    <property type="match status" value="1"/>
</dbReference>
<name>A0A0V8GBZ4_9BACL</name>
<gene>
    <name evidence="5" type="ORF">AS033_14055</name>
</gene>
<feature type="transmembrane region" description="Helical" evidence="1">
    <location>
        <begin position="200"/>
        <end position="219"/>
    </location>
</feature>
<dbReference type="InterPro" id="IPR000160">
    <property type="entry name" value="GGDEF_dom"/>
</dbReference>
<evidence type="ECO:0000313" key="5">
    <source>
        <dbReference type="EMBL" id="KSU47783.1"/>
    </source>
</evidence>
<dbReference type="NCBIfam" id="TIGR00229">
    <property type="entry name" value="sensory_box"/>
    <property type="match status" value="1"/>
</dbReference>
<dbReference type="Proteomes" id="UP000053797">
    <property type="component" value="Unassembled WGS sequence"/>
</dbReference>
<keyword evidence="1" id="KW-0812">Transmembrane</keyword>
<keyword evidence="1" id="KW-1133">Transmembrane helix</keyword>
<dbReference type="EMBL" id="LNQL01000006">
    <property type="protein sequence ID" value="KSU47783.1"/>
    <property type="molecule type" value="Genomic_DNA"/>
</dbReference>
<dbReference type="RefSeq" id="WP_058265806.1">
    <property type="nucleotide sequence ID" value="NZ_FMYN01000006.1"/>
</dbReference>
<dbReference type="PROSITE" id="PS50112">
    <property type="entry name" value="PAS"/>
    <property type="match status" value="1"/>
</dbReference>
<evidence type="ECO:0008006" key="7">
    <source>
        <dbReference type="Google" id="ProtNLM"/>
    </source>
</evidence>
<dbReference type="SUPFAM" id="SSF55785">
    <property type="entry name" value="PYP-like sensor domain (PAS domain)"/>
    <property type="match status" value="1"/>
</dbReference>
<dbReference type="Pfam" id="PF00989">
    <property type="entry name" value="PAS"/>
    <property type="match status" value="1"/>
</dbReference>
<feature type="transmembrane region" description="Helical" evidence="1">
    <location>
        <begin position="130"/>
        <end position="151"/>
    </location>
</feature>
<reference evidence="5 6" key="1">
    <citation type="journal article" date="2015" name="Int. J. Syst. Evol. Microbiol.">
        <title>Exiguobacterium enclense sp. nov., isolated from sediment.</title>
        <authorList>
            <person name="Dastager S.G."/>
            <person name="Mawlankar R."/>
            <person name="Sonalkar V.V."/>
            <person name="Thorat M.N."/>
            <person name="Mual P."/>
            <person name="Verma A."/>
            <person name="Krishnamurthi S."/>
            <person name="Tang S.K."/>
            <person name="Li W.J."/>
        </authorList>
    </citation>
    <scope>NUCLEOTIDE SEQUENCE [LARGE SCALE GENOMIC DNA]</scope>
    <source>
        <strain evidence="5 6">NIO-1109</strain>
    </source>
</reference>
<comment type="caution">
    <text evidence="5">The sequence shown here is derived from an EMBL/GenBank/DDBJ whole genome shotgun (WGS) entry which is preliminary data.</text>
</comment>
<dbReference type="OrthoDB" id="69083at2"/>
<dbReference type="PROSITE" id="PS50113">
    <property type="entry name" value="PAC"/>
    <property type="match status" value="1"/>
</dbReference>
<feature type="transmembrane region" description="Helical" evidence="1">
    <location>
        <begin position="35"/>
        <end position="54"/>
    </location>
</feature>
<feature type="transmembrane region" description="Helical" evidence="1">
    <location>
        <begin position="293"/>
        <end position="314"/>
    </location>
</feature>
<evidence type="ECO:0000259" key="4">
    <source>
        <dbReference type="PROSITE" id="PS50887"/>
    </source>
</evidence>
<dbReference type="SUPFAM" id="SSF55073">
    <property type="entry name" value="Nucleotide cyclase"/>
    <property type="match status" value="1"/>
</dbReference>
<dbReference type="PANTHER" id="PTHR44757">
    <property type="entry name" value="DIGUANYLATE CYCLASE DGCP"/>
    <property type="match status" value="1"/>
</dbReference>